<dbReference type="Proteomes" id="UP000829354">
    <property type="component" value="Chromosome X"/>
</dbReference>
<keyword evidence="3" id="KW-1185">Reference proteome</keyword>
<dbReference type="AlphaFoldDB" id="A0AAE9FH57"/>
<dbReference type="EMBL" id="CP092625">
    <property type="protein sequence ID" value="UMM42842.1"/>
    <property type="molecule type" value="Genomic_DNA"/>
</dbReference>
<feature type="region of interest" description="Disordered" evidence="1">
    <location>
        <begin position="457"/>
        <end position="478"/>
    </location>
</feature>
<evidence type="ECO:0000256" key="1">
    <source>
        <dbReference type="SAM" id="MobiDB-lite"/>
    </source>
</evidence>
<evidence type="ECO:0000313" key="3">
    <source>
        <dbReference type="Proteomes" id="UP000829354"/>
    </source>
</evidence>
<name>A0AAE9FH57_CAEBR</name>
<reference evidence="2 3" key="1">
    <citation type="submission" date="2022-04" db="EMBL/GenBank/DDBJ databases">
        <title>Chromosome-level reference genomes for two strains of Caenorhabditis briggsae: an improved platform for comparative genomics.</title>
        <authorList>
            <person name="Stevens L."/>
            <person name="Andersen E."/>
        </authorList>
    </citation>
    <scope>NUCLEOTIDE SEQUENCE [LARGE SCALE GENOMIC DNA]</scope>
    <source>
        <strain evidence="2">VX34</strain>
        <tissue evidence="2">Whole-organism</tissue>
    </source>
</reference>
<accession>A0AAE9FH57</accession>
<proteinExistence type="predicted"/>
<evidence type="ECO:0000313" key="2">
    <source>
        <dbReference type="EMBL" id="UMM42842.1"/>
    </source>
</evidence>
<gene>
    <name evidence="2" type="ORF">L5515_018515</name>
</gene>
<sequence length="546" mass="62306">MSVLTFDAFAYGITNFDTIGEDELSKLEATKFSQIKDIEINMKSIIQILTVIKNLENELNVSTTKFFKIPDQYNSFVSAIQAKYFPTSEPLTINDLLKFSERENIGKLILTHSIKLKYILNLDRFHNGLTLKGSFNRIPRLNGSTLAIWHHLRSVASVSSNMMVQKIPLQMFVIVLMFPLQDFFTKTGAADFKKIIGYQGRDPLPDDLSQFKRKESEFETSCVSLMKNLRIPISIPAMIQLVLLENLNNFNSRDTILSHLKFRFMGGHFAIDHKVKINAVLDADYTAHYDNEFRICLKNLAQVRIDLTKACEESAKNLDFYNPNDRKEMELCVKLYYDVGFCNLAKWEVAVKILKDLFDSSNAMGSPVDSTQDVATVWNSYHSLDLDSGRNFVSNSPVNLNPVPSKSYIPPHMTRQKRNPFVKCYSTGQMLNSRLNRRVIPKSSIVDFNFNSNINQSLDLNPLSNSDQYSSPYMESPPPLSVEPQIPGMYLMPKNSDAPVYKLVPDGLAPEGWQNDPAWHQNVYKIGGTIEYQGKDYQMAKTWKEL</sequence>
<protein>
    <submittedName>
        <fullName evidence="2">Uncharacterized protein</fullName>
    </submittedName>
</protein>
<feature type="compositionally biased region" description="Polar residues" evidence="1">
    <location>
        <begin position="457"/>
        <end position="473"/>
    </location>
</feature>
<organism evidence="2 3">
    <name type="scientific">Caenorhabditis briggsae</name>
    <dbReference type="NCBI Taxonomy" id="6238"/>
    <lineage>
        <taxon>Eukaryota</taxon>
        <taxon>Metazoa</taxon>
        <taxon>Ecdysozoa</taxon>
        <taxon>Nematoda</taxon>
        <taxon>Chromadorea</taxon>
        <taxon>Rhabditida</taxon>
        <taxon>Rhabditina</taxon>
        <taxon>Rhabditomorpha</taxon>
        <taxon>Rhabditoidea</taxon>
        <taxon>Rhabditidae</taxon>
        <taxon>Peloderinae</taxon>
        <taxon>Caenorhabditis</taxon>
    </lineage>
</organism>